<protein>
    <submittedName>
        <fullName evidence="1">Uncharacterized protein</fullName>
    </submittedName>
</protein>
<name>A0ACB9HRR9_9ASTR</name>
<accession>A0ACB9HRR9</accession>
<evidence type="ECO:0000313" key="2">
    <source>
        <dbReference type="Proteomes" id="UP001056120"/>
    </source>
</evidence>
<reference evidence="1 2" key="2">
    <citation type="journal article" date="2022" name="Mol. Ecol. Resour.">
        <title>The genomes of chicory, endive, great burdock and yacon provide insights into Asteraceae paleo-polyploidization history and plant inulin production.</title>
        <authorList>
            <person name="Fan W."/>
            <person name="Wang S."/>
            <person name="Wang H."/>
            <person name="Wang A."/>
            <person name="Jiang F."/>
            <person name="Liu H."/>
            <person name="Zhao H."/>
            <person name="Xu D."/>
            <person name="Zhang Y."/>
        </authorList>
    </citation>
    <scope>NUCLEOTIDE SEQUENCE [LARGE SCALE GENOMIC DNA]</scope>
    <source>
        <strain evidence="2">cv. Yunnan</strain>
        <tissue evidence="1">Leaves</tissue>
    </source>
</reference>
<dbReference type="EMBL" id="CM042028">
    <property type="protein sequence ID" value="KAI3798420.1"/>
    <property type="molecule type" value="Genomic_DNA"/>
</dbReference>
<comment type="caution">
    <text evidence="1">The sequence shown here is derived from an EMBL/GenBank/DDBJ whole genome shotgun (WGS) entry which is preliminary data.</text>
</comment>
<reference evidence="2" key="1">
    <citation type="journal article" date="2022" name="Mol. Ecol. Resour.">
        <title>The genomes of chicory, endive, great burdock and yacon provide insights into Asteraceae palaeo-polyploidization history and plant inulin production.</title>
        <authorList>
            <person name="Fan W."/>
            <person name="Wang S."/>
            <person name="Wang H."/>
            <person name="Wang A."/>
            <person name="Jiang F."/>
            <person name="Liu H."/>
            <person name="Zhao H."/>
            <person name="Xu D."/>
            <person name="Zhang Y."/>
        </authorList>
    </citation>
    <scope>NUCLEOTIDE SEQUENCE [LARGE SCALE GENOMIC DNA]</scope>
    <source>
        <strain evidence="2">cv. Yunnan</strain>
    </source>
</reference>
<sequence length="160" mass="18397">MQYIKQERRELEEKLRDSVQEQRSRQQLTDDKPIYGLKEIKSATNNFSDKNLITKSALGKVYEGRLSWHGNLMSFTIVKELKEVSELQSKHANLEHATVEDKSSITLKMEFLKIPLSKIIQATNDFDEAFCVGSGGALKWLRREAMEAVLLAHVSKTWDL</sequence>
<organism evidence="1 2">
    <name type="scientific">Smallanthus sonchifolius</name>
    <dbReference type="NCBI Taxonomy" id="185202"/>
    <lineage>
        <taxon>Eukaryota</taxon>
        <taxon>Viridiplantae</taxon>
        <taxon>Streptophyta</taxon>
        <taxon>Embryophyta</taxon>
        <taxon>Tracheophyta</taxon>
        <taxon>Spermatophyta</taxon>
        <taxon>Magnoliopsida</taxon>
        <taxon>eudicotyledons</taxon>
        <taxon>Gunneridae</taxon>
        <taxon>Pentapetalae</taxon>
        <taxon>asterids</taxon>
        <taxon>campanulids</taxon>
        <taxon>Asterales</taxon>
        <taxon>Asteraceae</taxon>
        <taxon>Asteroideae</taxon>
        <taxon>Heliantheae alliance</taxon>
        <taxon>Millerieae</taxon>
        <taxon>Smallanthus</taxon>
    </lineage>
</organism>
<keyword evidence="2" id="KW-1185">Reference proteome</keyword>
<evidence type="ECO:0000313" key="1">
    <source>
        <dbReference type="EMBL" id="KAI3798420.1"/>
    </source>
</evidence>
<proteinExistence type="predicted"/>
<gene>
    <name evidence="1" type="ORF">L1987_33695</name>
</gene>
<dbReference type="Proteomes" id="UP001056120">
    <property type="component" value="Linkage Group LG11"/>
</dbReference>